<feature type="compositionally biased region" description="Polar residues" evidence="1">
    <location>
        <begin position="150"/>
        <end position="159"/>
    </location>
</feature>
<accession>A0A5J4W5T9</accession>
<dbReference type="Gene3D" id="2.130.10.10">
    <property type="entry name" value="YVTN repeat-like/Quinoprotein amine dehydrogenase"/>
    <property type="match status" value="1"/>
</dbReference>
<dbReference type="AlphaFoldDB" id="A0A5J4W5T9"/>
<reference evidence="3 4" key="1">
    <citation type="submission" date="2019-03" db="EMBL/GenBank/DDBJ databases">
        <title>Single cell metagenomics reveals metabolic interactions within the superorganism composed of flagellate Streblomastix strix and complex community of Bacteroidetes bacteria on its surface.</title>
        <authorList>
            <person name="Treitli S.C."/>
            <person name="Kolisko M."/>
            <person name="Husnik F."/>
            <person name="Keeling P."/>
            <person name="Hampl V."/>
        </authorList>
    </citation>
    <scope>NUCLEOTIDE SEQUENCE [LARGE SCALE GENOMIC DNA]</scope>
    <source>
        <strain evidence="3">ST1C</strain>
    </source>
</reference>
<proteinExistence type="predicted"/>
<gene>
    <name evidence="3" type="ORF">EZS28_014256</name>
</gene>
<name>A0A5J4W5T9_9EUKA</name>
<dbReference type="InterPro" id="IPR015943">
    <property type="entry name" value="WD40/YVTN_repeat-like_dom_sf"/>
</dbReference>
<comment type="caution">
    <text evidence="3">The sequence shown here is derived from an EMBL/GenBank/DDBJ whole genome shotgun (WGS) entry which is preliminary data.</text>
</comment>
<feature type="domain" description="RSE1/DDB1/CPSF1 first beta-propeller" evidence="2">
    <location>
        <begin position="21"/>
        <end position="101"/>
    </location>
</feature>
<dbReference type="Proteomes" id="UP000324800">
    <property type="component" value="Unassembled WGS sequence"/>
</dbReference>
<evidence type="ECO:0000259" key="2">
    <source>
        <dbReference type="Pfam" id="PF10433"/>
    </source>
</evidence>
<organism evidence="3 4">
    <name type="scientific">Streblomastix strix</name>
    <dbReference type="NCBI Taxonomy" id="222440"/>
    <lineage>
        <taxon>Eukaryota</taxon>
        <taxon>Metamonada</taxon>
        <taxon>Preaxostyla</taxon>
        <taxon>Oxymonadida</taxon>
        <taxon>Streblomastigidae</taxon>
        <taxon>Streblomastix</taxon>
    </lineage>
</organism>
<evidence type="ECO:0000313" key="4">
    <source>
        <dbReference type="Proteomes" id="UP000324800"/>
    </source>
</evidence>
<feature type="compositionally biased region" description="Low complexity" evidence="1">
    <location>
        <begin position="160"/>
        <end position="169"/>
    </location>
</feature>
<feature type="region of interest" description="Disordered" evidence="1">
    <location>
        <begin position="150"/>
        <end position="169"/>
    </location>
</feature>
<protein>
    <recommendedName>
        <fullName evidence="2">RSE1/DDB1/CPSF1 first beta-propeller domain-containing protein</fullName>
    </recommendedName>
</protein>
<dbReference type="EMBL" id="SNRW01003298">
    <property type="protein sequence ID" value="KAA6390217.1"/>
    <property type="molecule type" value="Genomic_DNA"/>
</dbReference>
<sequence>MQQPPRKDMFFLESLAIPGEITSATVGHFLNRKQNTLILVKRTILSMFSYDSETGQFNLLDHKHIFRQVFSVHTVKQQHGLDCLLVVSVNGEWLFLQWHENDFFPLASGSLMDAALRIMNSPQKRRFHISPTYQWAVLVIPQIENQHTYLSNPNSAPTTSKSSQSQSKQSFEDISGLMNDYPHPMNRISLRALCFIDESVCIGIEYDGPDAQLMYDISERLDETLMSIPQMCGWGEKYICVLDNGLESVWRAKQKNKESRIQVSDCSERIVIAQSQTFVFFEERHNENESKQIVDTSEGVSLLSLDFDFTKQTMKLGPFAVIGLPCFTSRIIAFHNDYNQNSDQLANDIINQTLAGSQQVEVKYIENVKESNLLLALQGSKIKIESIEQEQKDIHQIQKLQKLIRYKLSKSKMLSITPQSKLTQRFTHKLLLGGGKDILTIQNGQIQQQHYETKSVITTISGSPILMQLDTNQIQEVDDDDFCLPTGNVSNLINIPLKWWNQPEIQEDRMSFGISHGINGNGAIQIVSVGHKLQEIMHDEFSGDQMELFSSQQYSGCGNKEFLVAQQENILENTRPEQE</sequence>
<evidence type="ECO:0000256" key="1">
    <source>
        <dbReference type="SAM" id="MobiDB-lite"/>
    </source>
</evidence>
<dbReference type="InterPro" id="IPR018846">
    <property type="entry name" value="Beta-prop_RSE1/DDB1/CPSF1_1st"/>
</dbReference>
<dbReference type="Pfam" id="PF10433">
    <property type="entry name" value="Beta-prop_RSE1_1st"/>
    <property type="match status" value="1"/>
</dbReference>
<evidence type="ECO:0000313" key="3">
    <source>
        <dbReference type="EMBL" id="KAA6390217.1"/>
    </source>
</evidence>